<dbReference type="Pfam" id="PF00582">
    <property type="entry name" value="Usp"/>
    <property type="match status" value="1"/>
</dbReference>
<dbReference type="InterPro" id="IPR006016">
    <property type="entry name" value="UspA"/>
</dbReference>
<gene>
    <name evidence="2" type="ordered locus">Hden_3478</name>
</gene>
<dbReference type="SUPFAM" id="SSF52402">
    <property type="entry name" value="Adenine nucleotide alpha hydrolases-like"/>
    <property type="match status" value="1"/>
</dbReference>
<dbReference type="InterPro" id="IPR014729">
    <property type="entry name" value="Rossmann-like_a/b/a_fold"/>
</dbReference>
<dbReference type="AlphaFoldDB" id="D8JY65"/>
<name>D8JY65_HYPDA</name>
<evidence type="ECO:0000313" key="2">
    <source>
        <dbReference type="EMBL" id="ADJ25269.1"/>
    </source>
</evidence>
<reference evidence="3" key="1">
    <citation type="journal article" date="2011" name="J. Bacteriol.">
        <title>Genome sequences of eight morphologically diverse alphaproteobacteria.</title>
        <authorList>
            <consortium name="US DOE Joint Genome Institute"/>
            <person name="Brown P.J."/>
            <person name="Kysela D.T."/>
            <person name="Buechlein A."/>
            <person name="Hemmerich C."/>
            <person name="Brun Y.V."/>
        </authorList>
    </citation>
    <scope>NUCLEOTIDE SEQUENCE [LARGE SCALE GENOMIC DNA]</scope>
    <source>
        <strain evidence="3">ATCC 51888 / DSM 1869 / NCIB 11706 / TK 0415</strain>
    </source>
</reference>
<feature type="domain" description="UspA" evidence="1">
    <location>
        <begin position="34"/>
        <end position="176"/>
    </location>
</feature>
<dbReference type="STRING" id="582899.Hden_3478"/>
<evidence type="ECO:0000259" key="1">
    <source>
        <dbReference type="Pfam" id="PF00582"/>
    </source>
</evidence>
<sequence>MRGESALRASVAAKRNEWQHRDMKPRRSFEEGHRRKFLIVVDESQEVESALYYAASRMQRSLGSIVMLYVIEPGELQHWSGVRQVQLEEETTKAKALFRLFRRKLSLAGFETVETEDVIREGRLAEEVVNAIAEDEDIAVLVLAASVDAKGPGPLVASLAAGRAAGGFPVPVTVVPGQLSLAEIKALA</sequence>
<dbReference type="EMBL" id="CP002083">
    <property type="protein sequence ID" value="ADJ25269.1"/>
    <property type="molecule type" value="Genomic_DNA"/>
</dbReference>
<dbReference type="Proteomes" id="UP000002033">
    <property type="component" value="Chromosome"/>
</dbReference>
<dbReference type="eggNOG" id="COG0589">
    <property type="taxonomic scope" value="Bacteria"/>
</dbReference>
<protein>
    <submittedName>
        <fullName evidence="2">UspA domain protein</fullName>
    </submittedName>
</protein>
<organism evidence="2 3">
    <name type="scientific">Hyphomicrobium denitrificans (strain ATCC 51888 / DSM 1869 / NCIMB 11706 / TK 0415)</name>
    <dbReference type="NCBI Taxonomy" id="582899"/>
    <lineage>
        <taxon>Bacteria</taxon>
        <taxon>Pseudomonadati</taxon>
        <taxon>Pseudomonadota</taxon>
        <taxon>Alphaproteobacteria</taxon>
        <taxon>Hyphomicrobiales</taxon>
        <taxon>Hyphomicrobiaceae</taxon>
        <taxon>Hyphomicrobium</taxon>
    </lineage>
</organism>
<dbReference type="Gene3D" id="3.40.50.620">
    <property type="entry name" value="HUPs"/>
    <property type="match status" value="1"/>
</dbReference>
<accession>D8JY65</accession>
<dbReference type="CDD" id="cd00293">
    <property type="entry name" value="USP-like"/>
    <property type="match status" value="1"/>
</dbReference>
<evidence type="ECO:0000313" key="3">
    <source>
        <dbReference type="Proteomes" id="UP000002033"/>
    </source>
</evidence>
<keyword evidence="3" id="KW-1185">Reference proteome</keyword>
<dbReference type="KEGG" id="hdn:Hden_3478"/>
<dbReference type="RefSeq" id="WP_013217428.1">
    <property type="nucleotide sequence ID" value="NC_014313.1"/>
</dbReference>
<proteinExistence type="predicted"/>
<dbReference type="HOGENOM" id="CLU_117163_0_0_5"/>